<protein>
    <submittedName>
        <fullName evidence="1">Uncharacterized protein</fullName>
    </submittedName>
</protein>
<dbReference type="EMBL" id="JABSTV010001245">
    <property type="protein sequence ID" value="KAH7984132.1"/>
    <property type="molecule type" value="Genomic_DNA"/>
</dbReference>
<evidence type="ECO:0000313" key="1">
    <source>
        <dbReference type="EMBL" id="KAH7984132.1"/>
    </source>
</evidence>
<reference evidence="1" key="2">
    <citation type="submission" date="2021-09" db="EMBL/GenBank/DDBJ databases">
        <authorList>
            <person name="Jia N."/>
            <person name="Wang J."/>
            <person name="Shi W."/>
            <person name="Du L."/>
            <person name="Sun Y."/>
            <person name="Zhan W."/>
            <person name="Jiang J."/>
            <person name="Wang Q."/>
            <person name="Zhang B."/>
            <person name="Ji P."/>
            <person name="Sakyi L.B."/>
            <person name="Cui X."/>
            <person name="Yuan T."/>
            <person name="Jiang B."/>
            <person name="Yang W."/>
            <person name="Lam T.T.-Y."/>
            <person name="Chang Q."/>
            <person name="Ding S."/>
            <person name="Wang X."/>
            <person name="Zhu J."/>
            <person name="Ruan X."/>
            <person name="Zhao L."/>
            <person name="Wei J."/>
            <person name="Que T."/>
            <person name="Du C."/>
            <person name="Cheng J."/>
            <person name="Dai P."/>
            <person name="Han X."/>
            <person name="Huang E."/>
            <person name="Gao Y."/>
            <person name="Liu J."/>
            <person name="Shao H."/>
            <person name="Ye R."/>
            <person name="Li L."/>
            <person name="Wei W."/>
            <person name="Wang X."/>
            <person name="Wang C."/>
            <person name="Huo Q."/>
            <person name="Li W."/>
            <person name="Guo W."/>
            <person name="Chen H."/>
            <person name="Chen S."/>
            <person name="Zhou L."/>
            <person name="Zhou L."/>
            <person name="Ni X."/>
            <person name="Tian J."/>
            <person name="Zhou Y."/>
            <person name="Sheng Y."/>
            <person name="Liu T."/>
            <person name="Pan Y."/>
            <person name="Xia L."/>
            <person name="Li J."/>
            <person name="Zhao F."/>
            <person name="Cao W."/>
        </authorList>
    </citation>
    <scope>NUCLEOTIDE SEQUENCE</scope>
    <source>
        <strain evidence="1">Rsan-2018</strain>
        <tissue evidence="1">Larvae</tissue>
    </source>
</reference>
<organism evidence="1 2">
    <name type="scientific">Rhipicephalus sanguineus</name>
    <name type="common">Brown dog tick</name>
    <name type="synonym">Ixodes sanguineus</name>
    <dbReference type="NCBI Taxonomy" id="34632"/>
    <lineage>
        <taxon>Eukaryota</taxon>
        <taxon>Metazoa</taxon>
        <taxon>Ecdysozoa</taxon>
        <taxon>Arthropoda</taxon>
        <taxon>Chelicerata</taxon>
        <taxon>Arachnida</taxon>
        <taxon>Acari</taxon>
        <taxon>Parasitiformes</taxon>
        <taxon>Ixodida</taxon>
        <taxon>Ixodoidea</taxon>
        <taxon>Ixodidae</taxon>
        <taxon>Rhipicephalinae</taxon>
        <taxon>Rhipicephalus</taxon>
        <taxon>Rhipicephalus</taxon>
    </lineage>
</organism>
<dbReference type="Proteomes" id="UP000821837">
    <property type="component" value="Chromosome 1"/>
</dbReference>
<dbReference type="SUPFAM" id="SSF52047">
    <property type="entry name" value="RNI-like"/>
    <property type="match status" value="1"/>
</dbReference>
<name>A0A9D4YQG3_RHISA</name>
<evidence type="ECO:0000313" key="2">
    <source>
        <dbReference type="Proteomes" id="UP000821837"/>
    </source>
</evidence>
<proteinExistence type="predicted"/>
<comment type="caution">
    <text evidence="1">The sequence shown here is derived from an EMBL/GenBank/DDBJ whole genome shotgun (WGS) entry which is preliminary data.</text>
</comment>
<reference evidence="1" key="1">
    <citation type="journal article" date="2020" name="Cell">
        <title>Large-Scale Comparative Analyses of Tick Genomes Elucidate Their Genetic Diversity and Vector Capacities.</title>
        <authorList>
            <consortium name="Tick Genome and Microbiome Consortium (TIGMIC)"/>
            <person name="Jia N."/>
            <person name="Wang J."/>
            <person name="Shi W."/>
            <person name="Du L."/>
            <person name="Sun Y."/>
            <person name="Zhan W."/>
            <person name="Jiang J.F."/>
            <person name="Wang Q."/>
            <person name="Zhang B."/>
            <person name="Ji P."/>
            <person name="Bell-Sakyi L."/>
            <person name="Cui X.M."/>
            <person name="Yuan T.T."/>
            <person name="Jiang B.G."/>
            <person name="Yang W.F."/>
            <person name="Lam T.T."/>
            <person name="Chang Q.C."/>
            <person name="Ding S.J."/>
            <person name="Wang X.J."/>
            <person name="Zhu J.G."/>
            <person name="Ruan X.D."/>
            <person name="Zhao L."/>
            <person name="Wei J.T."/>
            <person name="Ye R.Z."/>
            <person name="Que T.C."/>
            <person name="Du C.H."/>
            <person name="Zhou Y.H."/>
            <person name="Cheng J.X."/>
            <person name="Dai P.F."/>
            <person name="Guo W.B."/>
            <person name="Han X.H."/>
            <person name="Huang E.J."/>
            <person name="Li L.F."/>
            <person name="Wei W."/>
            <person name="Gao Y.C."/>
            <person name="Liu J.Z."/>
            <person name="Shao H.Z."/>
            <person name="Wang X."/>
            <person name="Wang C.C."/>
            <person name="Yang T.C."/>
            <person name="Huo Q.B."/>
            <person name="Li W."/>
            <person name="Chen H.Y."/>
            <person name="Chen S.E."/>
            <person name="Zhou L.G."/>
            <person name="Ni X.B."/>
            <person name="Tian J.H."/>
            <person name="Sheng Y."/>
            <person name="Liu T."/>
            <person name="Pan Y.S."/>
            <person name="Xia L.Y."/>
            <person name="Li J."/>
            <person name="Zhao F."/>
            <person name="Cao W.C."/>
        </authorList>
    </citation>
    <scope>NUCLEOTIDE SEQUENCE</scope>
    <source>
        <strain evidence="1">Rsan-2018</strain>
    </source>
</reference>
<dbReference type="InterPro" id="IPR032675">
    <property type="entry name" value="LRR_dom_sf"/>
</dbReference>
<dbReference type="Gene3D" id="3.80.10.10">
    <property type="entry name" value="Ribonuclease Inhibitor"/>
    <property type="match status" value="1"/>
</dbReference>
<keyword evidence="2" id="KW-1185">Reference proteome</keyword>
<sequence length="527" mass="58760">MDDNADLRQDEDTLASYADQWVDLPGVTDCITAAVFKCRSSYSETPDRPCHIVRHQASLNELLFSVKMQLREIPLACRQLALVSVADSGLHLPEPQDFQSKLGACLMHRLLKCHQCIAAPSVTPFHFEKCASLLCEVLPYSRLKKVTLQFWCSPMCESICATKPSQTSLQELECSFFGDCCAEYPTALAELVRNSPSLVLLGLQGTSMEEQGTNNLLSCLVQSGILKELTLRGSLVPEACREELLKYLTLAPSLASLCFAADSEMTEMAMLEAFLHNKTLSKHRLKKVYVLSDSPNHNLLTHVCHTLEDNGVRDKVFCGVYFAEDNIDLLKYKLFSGLFLVGDVHEDVNTAALLQLPDCGHVTSLVLEISRGNIAVSSALAQYVQSTSVLRKLEVSMGYADDFDFLDERWKVILESLARSNSIKEVVFYVDSMSNRDVGSIADAVNASRNTRKLIFGECTVTCLRASVSRLSLGITVNHTLLGYTSCKDGRTHRRRCLPSTRERAETWACWRLLLRSRRLPYSTGML</sequence>
<dbReference type="AlphaFoldDB" id="A0A9D4YQG3"/>
<accession>A0A9D4YQG3</accession>
<dbReference type="VEuPathDB" id="VectorBase:RSAN_049070"/>
<gene>
    <name evidence="1" type="ORF">HPB52_017342</name>
</gene>